<evidence type="ECO:0000256" key="11">
    <source>
        <dbReference type="ARBA" id="ARBA00093656"/>
    </source>
</evidence>
<keyword evidence="2" id="KW-0489">Methyltransferase</keyword>
<dbReference type="InterPro" id="IPR045330">
    <property type="entry name" value="TRM3/TARBP1"/>
</dbReference>
<comment type="function">
    <text evidence="8">S-adenosyl-L-methionine-dependent 2'-O-ribose methyltransferase that catalyzes the formation of 2'-O-methylguanosine at position 18 (Gm18) in a subset of tRNA. Selectively mediates Gm18 methylation of tRNAGln-TTG/CTG and tRNASer-TGA/GCT. Gm18 modification can enhance the stability of modified tRNAs.</text>
</comment>
<dbReference type="FunFam" id="3.40.1280.10:FF:000010">
    <property type="entry name" value="probable methyltransferase TARBP1"/>
    <property type="match status" value="1"/>
</dbReference>
<evidence type="ECO:0000256" key="9">
    <source>
        <dbReference type="ARBA" id="ARBA00093594"/>
    </source>
</evidence>
<comment type="caution">
    <text evidence="13">The sequence shown here is derived from an EMBL/GenBank/DDBJ whole genome shotgun (WGS) entry which is preliminary data.</text>
</comment>
<feature type="non-terminal residue" evidence="13">
    <location>
        <position position="1228"/>
    </location>
</feature>
<evidence type="ECO:0000256" key="10">
    <source>
        <dbReference type="ARBA" id="ARBA00093636"/>
    </source>
</evidence>
<dbReference type="Pfam" id="PF00588">
    <property type="entry name" value="SpoU_methylase"/>
    <property type="match status" value="1"/>
</dbReference>
<keyword evidence="6" id="KW-0007">Acetylation</keyword>
<dbReference type="InterPro" id="IPR029026">
    <property type="entry name" value="tRNA_m1G_MTases_N"/>
</dbReference>
<evidence type="ECO:0000256" key="6">
    <source>
        <dbReference type="ARBA" id="ARBA00022990"/>
    </source>
</evidence>
<dbReference type="SUPFAM" id="SSF75217">
    <property type="entry name" value="alpha/beta knot"/>
    <property type="match status" value="1"/>
</dbReference>
<comment type="catalytic activity">
    <reaction evidence="7">
        <text>guanosine(18) in tRNA + S-adenosyl-L-methionine = 2'-O-methylguanosine(18) in tRNA + S-adenosyl-L-homocysteine + H(+)</text>
        <dbReference type="Rhea" id="RHEA:20077"/>
        <dbReference type="Rhea" id="RHEA-COMP:10190"/>
        <dbReference type="Rhea" id="RHEA-COMP:10192"/>
        <dbReference type="ChEBI" id="CHEBI:15378"/>
        <dbReference type="ChEBI" id="CHEBI:57856"/>
        <dbReference type="ChEBI" id="CHEBI:59789"/>
        <dbReference type="ChEBI" id="CHEBI:74269"/>
        <dbReference type="ChEBI" id="CHEBI:74445"/>
        <dbReference type="EC" id="2.1.1.34"/>
    </reaction>
    <physiologicalReaction direction="left-to-right" evidence="7">
        <dbReference type="Rhea" id="RHEA:20078"/>
    </physiologicalReaction>
</comment>
<dbReference type="GO" id="GO:0003723">
    <property type="term" value="F:RNA binding"/>
    <property type="evidence" value="ECO:0007669"/>
    <property type="project" value="UniProtKB-KW"/>
</dbReference>
<sequence length="1228" mass="143856">LISRAFLHESKFIVRWAVNTFLQSNIHLLIEKIHPESVEKRTKFINVIDNFVFKPFLVTIQKSHIFKKSEDSQYVESCPKVANALSDFLRSYMTVLPNQEIKTEFLVNFTRTLNNYSWNATCLMFISKALYELDETTTNNLNNEIFKNIYKIITCALTTQEILLRSSTQTFLIKFLTKHVQPCGLNEETLINMVDIINALSNKECLVYHNSTWHMLVDWCKKCLERTENKELIKKFLDHEFKSFSNDSNTDQFSIIFTSNKLAKFLLILFDTKEETIYNPVLEILIDRINSCNKYAYRSSIIIEKTIFTFNSMVNYIRSSSFCDTTSNSYLLIEQLYNKVVCDILDYILRKSDLKNEQAFLFDNLFDFSDLIKNLLTFDNNSIEFKKSVRPRIWEKVSRAFLSEIVYTFSDNTVKNSFSCFWKKCIMLSIFTALIKTHFKEEILIEIKSLNNKNFLKELLDLKSVSKSTLSAFTKDLPESVTNNIFENYSIFSGKYCELLWIVYDFFLKDLDSFLKIIENDDILSIKILLERFKNFSDLTSPSFLSSLVKSACRFKYLIGKNEENRKFRPEFSELLSILYKQIWEIDEDVKNFYGAFTEFLKILLSTELIENDEDNLFKNLIIDISKDVIRKGNEKTGVGKPLANYFFSFLSKLKSFENEYFIDIIISFVIYGDVYRKEKKYIRDIEMYVESLGKEFGTNQLIKADYLNDSAIRTRALYYYMSEDIGLSERFYTFFLNSLIDKDKLILNGNLKLYINSLVHRERFRIWQTILTLFQKLDIKTYDFLFEYAEQCLITETQPSIRILIEWLLTKIILNRLDNFNPEFLFEKLKNFSSKKVGYTSSWLTILTNLTPLLKNNQDKINYLDNLIPVILTQILSSNFHIRTYVESTLIKLNKLLNEPYPNIKTGLNDPEIVQNERVKILKRQIDSIIGTPLNDKDRHANILVSHFYFQFNPMDDYTIETIYYWLPYLSGLIEEELVSKENFLSIILEKPIYELTRADFELKFGLRLYNHDSKLKNCVPGVWKFSALKDDSLYEPTVSIEDLQKKIIPWHVLMPNQEDLNNVSRKKANLTKEGLIVVSSLIDKGTNLGGISRTCEIFDVKELVVGNIRYLEDKSFQTLSVTSEKWLNIKEVSVKHIKTFLLEMKYNGHILVGLEQTANSVQMNEFSFPKNAVLVLGNEKEGIPVDIIQMLDFCVEIPQLGVIRSLNVHVSAALAIWEYTKQHSLK</sequence>
<keyword evidence="4" id="KW-0949">S-adenosyl-L-methionine</keyword>
<dbReference type="GO" id="GO:0141100">
    <property type="term" value="F:tRNA (guanine(18)-2'-O)-methyltransferase activity"/>
    <property type="evidence" value="ECO:0007669"/>
    <property type="project" value="UniProtKB-EC"/>
</dbReference>
<dbReference type="EC" id="2.1.1.34" evidence="9"/>
<dbReference type="Gene3D" id="3.40.1280.10">
    <property type="match status" value="1"/>
</dbReference>
<gene>
    <name evidence="13" type="ORF">OXX778_LOCUS4870</name>
</gene>
<evidence type="ECO:0000256" key="1">
    <source>
        <dbReference type="ARBA" id="ARBA00007228"/>
    </source>
</evidence>
<feature type="domain" description="tRNA/rRNA methyltransferase SpoU type" evidence="12">
    <location>
        <begin position="1077"/>
        <end position="1218"/>
    </location>
</feature>
<accession>A0A813QLY6</accession>
<keyword evidence="5" id="KW-0694">RNA-binding</keyword>
<evidence type="ECO:0000256" key="4">
    <source>
        <dbReference type="ARBA" id="ARBA00022691"/>
    </source>
</evidence>
<dbReference type="OrthoDB" id="241340at2759"/>
<evidence type="ECO:0000259" key="12">
    <source>
        <dbReference type="Pfam" id="PF00588"/>
    </source>
</evidence>
<keyword evidence="3" id="KW-0808">Transferase</keyword>
<dbReference type="InterPro" id="IPR044748">
    <property type="entry name" value="Trm3/TARBP1_C"/>
</dbReference>
<name>A0A813QLY6_9BILA</name>
<protein>
    <recommendedName>
        <fullName evidence="10">tRNA (guanosine(18)-2'-O)-methyltransferase TARBP1</fullName>
        <ecNumber evidence="9">2.1.1.34</ecNumber>
    </recommendedName>
    <alternativeName>
        <fullName evidence="11">TAR RNA-binding protein 1</fullName>
    </alternativeName>
</protein>
<evidence type="ECO:0000256" key="8">
    <source>
        <dbReference type="ARBA" id="ARBA00093361"/>
    </source>
</evidence>
<dbReference type="PANTHER" id="PTHR12029:SF11">
    <property type="entry name" value="METHYLTRANSFERASE TARBP1-RELATED"/>
    <property type="match status" value="1"/>
</dbReference>
<organism evidence="13 14">
    <name type="scientific">Brachionus calyciflorus</name>
    <dbReference type="NCBI Taxonomy" id="104777"/>
    <lineage>
        <taxon>Eukaryota</taxon>
        <taxon>Metazoa</taxon>
        <taxon>Spiralia</taxon>
        <taxon>Gnathifera</taxon>
        <taxon>Rotifera</taxon>
        <taxon>Eurotatoria</taxon>
        <taxon>Monogononta</taxon>
        <taxon>Pseudotrocha</taxon>
        <taxon>Ploima</taxon>
        <taxon>Brachionidae</taxon>
        <taxon>Brachionus</taxon>
    </lineage>
</organism>
<keyword evidence="14" id="KW-1185">Reference proteome</keyword>
<evidence type="ECO:0000256" key="7">
    <source>
        <dbReference type="ARBA" id="ARBA00093266"/>
    </source>
</evidence>
<proteinExistence type="inferred from homology"/>
<dbReference type="Proteomes" id="UP000663879">
    <property type="component" value="Unassembled WGS sequence"/>
</dbReference>
<evidence type="ECO:0000256" key="2">
    <source>
        <dbReference type="ARBA" id="ARBA00022603"/>
    </source>
</evidence>
<dbReference type="InterPro" id="IPR016024">
    <property type="entry name" value="ARM-type_fold"/>
</dbReference>
<dbReference type="InterPro" id="IPR029028">
    <property type="entry name" value="Alpha/beta_knot_MTases"/>
</dbReference>
<evidence type="ECO:0000256" key="3">
    <source>
        <dbReference type="ARBA" id="ARBA00022679"/>
    </source>
</evidence>
<reference evidence="13" key="1">
    <citation type="submission" date="2021-02" db="EMBL/GenBank/DDBJ databases">
        <authorList>
            <person name="Nowell W R."/>
        </authorList>
    </citation>
    <scope>NUCLEOTIDE SEQUENCE</scope>
    <source>
        <strain evidence="13">Ploen Becks lab</strain>
    </source>
</reference>
<dbReference type="SUPFAM" id="SSF48371">
    <property type="entry name" value="ARM repeat"/>
    <property type="match status" value="1"/>
</dbReference>
<comment type="similarity">
    <text evidence="1">Belongs to the class IV-like SAM-binding methyltransferase superfamily. RNA methyltransferase TrmH family.</text>
</comment>
<evidence type="ECO:0000313" key="14">
    <source>
        <dbReference type="Proteomes" id="UP000663879"/>
    </source>
</evidence>
<dbReference type="InterPro" id="IPR001537">
    <property type="entry name" value="SpoU_MeTrfase"/>
</dbReference>
<evidence type="ECO:0000313" key="13">
    <source>
        <dbReference type="EMBL" id="CAF0769437.1"/>
    </source>
</evidence>
<dbReference type="GO" id="GO:0030488">
    <property type="term" value="P:tRNA methylation"/>
    <property type="evidence" value="ECO:0007669"/>
    <property type="project" value="InterPro"/>
</dbReference>
<dbReference type="CDD" id="cd18091">
    <property type="entry name" value="SpoU-like_TRM3-like"/>
    <property type="match status" value="1"/>
</dbReference>
<dbReference type="EMBL" id="CAJNOC010000503">
    <property type="protein sequence ID" value="CAF0769437.1"/>
    <property type="molecule type" value="Genomic_DNA"/>
</dbReference>
<evidence type="ECO:0000256" key="5">
    <source>
        <dbReference type="ARBA" id="ARBA00022884"/>
    </source>
</evidence>
<dbReference type="AlphaFoldDB" id="A0A813QLY6"/>
<dbReference type="PANTHER" id="PTHR12029">
    <property type="entry name" value="RNA METHYLTRANSFERASE"/>
    <property type="match status" value="1"/>
</dbReference>